<feature type="compositionally biased region" description="Low complexity" evidence="1">
    <location>
        <begin position="32"/>
        <end position="46"/>
    </location>
</feature>
<sequence>MPISTRSSKEKLLFFSNPTRLERSIRKENRASSIDTTSTTSIDTTSTMSIDTCDRATINSSTRTSIDTNPRADMVATLVLQRDENGDLHEPGGHMCNAAGQKIDGQGTAILEPYYAAEDKVPLLRSLADLTRPISLVENAVEKNEDQGYIEKMESMIEKILKIQQKTSAYLNLRLDVLYKELNGKLETLNAHVMMLDAQVSQTAEAVKKQEALFKGKAMESERHQVNIISDDDFGEVLEQEKLEEHAFLVESCMSPISIDTKQTDMNLLWKCRQQNKKFQLRRE</sequence>
<name>A0ABQ7CK78_BRACR</name>
<evidence type="ECO:0000313" key="3">
    <source>
        <dbReference type="Proteomes" id="UP000266723"/>
    </source>
</evidence>
<protein>
    <submittedName>
        <fullName evidence="2">Uncharacterized protein</fullName>
    </submittedName>
</protein>
<gene>
    <name evidence="2" type="ORF">DY000_02009296</name>
</gene>
<proteinExistence type="predicted"/>
<reference evidence="2 3" key="1">
    <citation type="journal article" date="2020" name="BMC Genomics">
        <title>Intraspecific diversification of the crop wild relative Brassica cretica Lam. using demographic model selection.</title>
        <authorList>
            <person name="Kioukis A."/>
            <person name="Michalopoulou V.A."/>
            <person name="Briers L."/>
            <person name="Pirintsos S."/>
            <person name="Studholme D.J."/>
            <person name="Pavlidis P."/>
            <person name="Sarris P.F."/>
        </authorList>
    </citation>
    <scope>NUCLEOTIDE SEQUENCE [LARGE SCALE GENOMIC DNA]</scope>
    <source>
        <strain evidence="3">cv. PFS-1207/04</strain>
    </source>
</reference>
<organism evidence="2 3">
    <name type="scientific">Brassica cretica</name>
    <name type="common">Mustard</name>
    <dbReference type="NCBI Taxonomy" id="69181"/>
    <lineage>
        <taxon>Eukaryota</taxon>
        <taxon>Viridiplantae</taxon>
        <taxon>Streptophyta</taxon>
        <taxon>Embryophyta</taxon>
        <taxon>Tracheophyta</taxon>
        <taxon>Spermatophyta</taxon>
        <taxon>Magnoliopsida</taxon>
        <taxon>eudicotyledons</taxon>
        <taxon>Gunneridae</taxon>
        <taxon>Pentapetalae</taxon>
        <taxon>rosids</taxon>
        <taxon>malvids</taxon>
        <taxon>Brassicales</taxon>
        <taxon>Brassicaceae</taxon>
        <taxon>Brassiceae</taxon>
        <taxon>Brassica</taxon>
    </lineage>
</organism>
<evidence type="ECO:0000313" key="2">
    <source>
        <dbReference type="EMBL" id="KAF3551387.1"/>
    </source>
</evidence>
<keyword evidence="3" id="KW-1185">Reference proteome</keyword>
<dbReference type="Proteomes" id="UP000266723">
    <property type="component" value="Unassembled WGS sequence"/>
</dbReference>
<evidence type="ECO:0000256" key="1">
    <source>
        <dbReference type="SAM" id="MobiDB-lite"/>
    </source>
</evidence>
<feature type="region of interest" description="Disordered" evidence="1">
    <location>
        <begin position="25"/>
        <end position="46"/>
    </location>
</feature>
<comment type="caution">
    <text evidence="2">The sequence shown here is derived from an EMBL/GenBank/DDBJ whole genome shotgun (WGS) entry which is preliminary data.</text>
</comment>
<dbReference type="EMBL" id="QGKV02000832">
    <property type="protein sequence ID" value="KAF3551387.1"/>
    <property type="molecule type" value="Genomic_DNA"/>
</dbReference>
<accession>A0ABQ7CK78</accession>